<keyword evidence="1" id="KW-0812">Transmembrane</keyword>
<protein>
    <submittedName>
        <fullName evidence="2">Uncharacterized protein</fullName>
    </submittedName>
</protein>
<evidence type="ECO:0000256" key="1">
    <source>
        <dbReference type="SAM" id="Phobius"/>
    </source>
</evidence>
<accession>Q9UZM9</accession>
<organism evidence="2 3">
    <name type="scientific">Pyrococcus abyssi (strain GE5 / Orsay)</name>
    <dbReference type="NCBI Taxonomy" id="272844"/>
    <lineage>
        <taxon>Archaea</taxon>
        <taxon>Methanobacteriati</taxon>
        <taxon>Methanobacteriota</taxon>
        <taxon>Thermococci</taxon>
        <taxon>Thermococcales</taxon>
        <taxon>Thermococcaceae</taxon>
        <taxon>Pyrococcus</taxon>
    </lineage>
</organism>
<dbReference type="HOGENOM" id="CLU_2243953_0_0_2"/>
<dbReference type="KEGG" id="pab:PAB0741"/>
<evidence type="ECO:0000313" key="2">
    <source>
        <dbReference type="EMBL" id="CAB50028.1"/>
    </source>
</evidence>
<keyword evidence="3" id="KW-1185">Reference proteome</keyword>
<dbReference type="Proteomes" id="UP000000810">
    <property type="component" value="Chromosome"/>
</dbReference>
<feature type="transmembrane region" description="Helical" evidence="1">
    <location>
        <begin position="6"/>
        <end position="29"/>
    </location>
</feature>
<name>Q9UZM9_PYRAB</name>
<gene>
    <name evidence="2" type="ORF">PAB0741</name>
</gene>
<keyword evidence="1" id="KW-0472">Membrane</keyword>
<dbReference type="PIR" id="G75090">
    <property type="entry name" value="G75090"/>
</dbReference>
<dbReference type="AlphaFoldDB" id="Q9UZM9"/>
<proteinExistence type="predicted"/>
<keyword evidence="1" id="KW-1133">Transmembrane helix</keyword>
<dbReference type="EMBL" id="AJ248286">
    <property type="protein sequence ID" value="CAB50028.1"/>
    <property type="molecule type" value="Genomic_DNA"/>
</dbReference>
<sequence>MIAWIYQIRVFGLIVLLLSFSPGSFIFVLDLYKKCSITGFHEGELYKPREHSNSENKQKFQGFPYNLSPTASLTSVSVELSSVERSRCSQSLLSLQRFKLNLIV</sequence>
<evidence type="ECO:0000313" key="3">
    <source>
        <dbReference type="Proteomes" id="UP000000810"/>
    </source>
</evidence>
<reference evidence="2 3" key="1">
    <citation type="journal article" date="2003" name="Mol. Microbiol.">
        <title>An integrated analysis of the genome of the hyperthermophilic archaeon Pyrococcus abyssi.</title>
        <authorList>
            <person name="Cohen G."/>
            <person name="Barbe V."/>
            <person name="Flament D."/>
            <person name="Galperin M."/>
            <person name="Heilig R."/>
            <person name="Ripp R."/>
            <person name="Lecompte O."/>
            <person name="Prieur D."/>
            <person name="Poch O."/>
            <person name="Quellerou J."/>
            <person name="Thierry J.C."/>
            <person name="Van der Oost J."/>
            <person name="Weissenbach J."/>
            <person name="Zivanovic Y."/>
            <person name="Forterre P."/>
        </authorList>
    </citation>
    <scope>NUCLEOTIDE SEQUENCE [LARGE SCALE GENOMIC DNA]</scope>
    <source>
        <strain evidence="3">GE5 / Orsay</strain>
    </source>
</reference>